<evidence type="ECO:0000313" key="2">
    <source>
        <dbReference type="EMBL" id="MFB9315477.1"/>
    </source>
</evidence>
<keyword evidence="3" id="KW-1185">Reference proteome</keyword>
<evidence type="ECO:0000256" key="1">
    <source>
        <dbReference type="SAM" id="MobiDB-lite"/>
    </source>
</evidence>
<accession>A0ABV5KFG1</accession>
<protein>
    <recommendedName>
        <fullName evidence="4">T6SS immunity protein Tdi1 C-terminal domain-containing protein</fullName>
    </recommendedName>
</protein>
<evidence type="ECO:0000313" key="3">
    <source>
        <dbReference type="Proteomes" id="UP001589750"/>
    </source>
</evidence>
<name>A0ABV5KFG1_9ACTN</name>
<dbReference type="RefSeq" id="WP_140009205.1">
    <property type="nucleotide sequence ID" value="NZ_JBHMDG010000034.1"/>
</dbReference>
<dbReference type="EMBL" id="JBHMDG010000034">
    <property type="protein sequence ID" value="MFB9315477.1"/>
    <property type="molecule type" value="Genomic_DNA"/>
</dbReference>
<evidence type="ECO:0008006" key="4">
    <source>
        <dbReference type="Google" id="ProtNLM"/>
    </source>
</evidence>
<comment type="caution">
    <text evidence="2">The sequence shown here is derived from an EMBL/GenBank/DDBJ whole genome shotgun (WGS) entry which is preliminary data.</text>
</comment>
<reference evidence="2 3" key="1">
    <citation type="submission" date="2024-09" db="EMBL/GenBank/DDBJ databases">
        <authorList>
            <person name="Sun Q."/>
            <person name="Mori K."/>
        </authorList>
    </citation>
    <scope>NUCLEOTIDE SEQUENCE [LARGE SCALE GENOMIC DNA]</scope>
    <source>
        <strain evidence="2 3">JCM 9626</strain>
    </source>
</reference>
<gene>
    <name evidence="2" type="ORF">ACFFRI_20700</name>
</gene>
<organism evidence="2 3">
    <name type="scientific">Nocardioides plantarum</name>
    <dbReference type="NCBI Taxonomy" id="29299"/>
    <lineage>
        <taxon>Bacteria</taxon>
        <taxon>Bacillati</taxon>
        <taxon>Actinomycetota</taxon>
        <taxon>Actinomycetes</taxon>
        <taxon>Propionibacteriales</taxon>
        <taxon>Nocardioidaceae</taxon>
        <taxon>Nocardioides</taxon>
    </lineage>
</organism>
<feature type="region of interest" description="Disordered" evidence="1">
    <location>
        <begin position="144"/>
        <end position="176"/>
    </location>
</feature>
<proteinExistence type="predicted"/>
<dbReference type="Proteomes" id="UP001589750">
    <property type="component" value="Unassembled WGS sequence"/>
</dbReference>
<sequence length="176" mass="19032">MDLLRRFSPETYAAALDAWAWRDLADLTPMFTGPFGDVFLEGRGGVWFLDLLEGTLTREWDDVDALHAVLDTDAGADRFLLAGLAHAAQAAGHEPGPTELLTFSVPPLLGAPVAVDNVTVMDAMVYLNLQGQLHRQVADLPPGTDVSGFTIAGEEPAPAPPARPERRGLFSRRKRS</sequence>